<reference evidence="2 3" key="1">
    <citation type="submission" date="2021-02" db="EMBL/GenBank/DDBJ databases">
        <authorList>
            <person name="Park J.-S."/>
        </authorList>
    </citation>
    <scope>NUCLEOTIDE SEQUENCE [LARGE SCALE GENOMIC DNA]</scope>
    <source>
        <strain evidence="2 3">188UL20-2</strain>
    </source>
</reference>
<gene>
    <name evidence="2" type="ORF">JQC93_01580</name>
</gene>
<dbReference type="EMBL" id="JAFEUM010000001">
    <property type="protein sequence ID" value="MBM7035082.1"/>
    <property type="molecule type" value="Genomic_DNA"/>
</dbReference>
<accession>A0ABS2HGY2</accession>
<organism evidence="2 3">
    <name type="scientific">Vibrio ulleungensis</name>
    <dbReference type="NCBI Taxonomy" id="2807619"/>
    <lineage>
        <taxon>Bacteria</taxon>
        <taxon>Pseudomonadati</taxon>
        <taxon>Pseudomonadota</taxon>
        <taxon>Gammaproteobacteria</taxon>
        <taxon>Vibrionales</taxon>
        <taxon>Vibrionaceae</taxon>
        <taxon>Vibrio</taxon>
    </lineage>
</organism>
<evidence type="ECO:0000256" key="1">
    <source>
        <dbReference type="SAM" id="Phobius"/>
    </source>
</evidence>
<evidence type="ECO:0000313" key="2">
    <source>
        <dbReference type="EMBL" id="MBM7035082.1"/>
    </source>
</evidence>
<dbReference type="Proteomes" id="UP000809621">
    <property type="component" value="Unassembled WGS sequence"/>
</dbReference>
<protein>
    <recommendedName>
        <fullName evidence="4">Integron gene cassette protein</fullName>
    </recommendedName>
</protein>
<keyword evidence="1" id="KW-0472">Membrane</keyword>
<dbReference type="RefSeq" id="WP_205156714.1">
    <property type="nucleotide sequence ID" value="NZ_JAFEUM010000001.1"/>
</dbReference>
<evidence type="ECO:0008006" key="4">
    <source>
        <dbReference type="Google" id="ProtNLM"/>
    </source>
</evidence>
<name>A0ABS2HGY2_9VIBR</name>
<evidence type="ECO:0000313" key="3">
    <source>
        <dbReference type="Proteomes" id="UP000809621"/>
    </source>
</evidence>
<comment type="caution">
    <text evidence="2">The sequence shown here is derived from an EMBL/GenBank/DDBJ whole genome shotgun (WGS) entry which is preliminary data.</text>
</comment>
<feature type="transmembrane region" description="Helical" evidence="1">
    <location>
        <begin position="52"/>
        <end position="70"/>
    </location>
</feature>
<proteinExistence type="predicted"/>
<sequence length="102" mass="11363">MFEKLCPKCGFRLTASRLSKTHKYGVQPRSDTRHRYCPQCSQQVKIDINAKWAIGVNCPLVAACIAVQLLKIDNPMWLLMSSALLSIVGSLYVVARAQLVKA</sequence>
<feature type="transmembrane region" description="Helical" evidence="1">
    <location>
        <begin position="76"/>
        <end position="95"/>
    </location>
</feature>
<keyword evidence="3" id="KW-1185">Reference proteome</keyword>
<keyword evidence="1" id="KW-0812">Transmembrane</keyword>
<keyword evidence="1" id="KW-1133">Transmembrane helix</keyword>